<evidence type="ECO:0000313" key="1">
    <source>
        <dbReference type="EMBL" id="GGB20066.1"/>
    </source>
</evidence>
<comment type="caution">
    <text evidence="1">The sequence shown here is derived from an EMBL/GenBank/DDBJ whole genome shotgun (WGS) entry which is preliminary data.</text>
</comment>
<organism evidence="1 2">
    <name type="scientific">Agarivorans gilvus</name>
    <dbReference type="NCBI Taxonomy" id="680279"/>
    <lineage>
        <taxon>Bacteria</taxon>
        <taxon>Pseudomonadati</taxon>
        <taxon>Pseudomonadota</taxon>
        <taxon>Gammaproteobacteria</taxon>
        <taxon>Alteromonadales</taxon>
        <taxon>Alteromonadaceae</taxon>
        <taxon>Agarivorans</taxon>
    </lineage>
</organism>
<proteinExistence type="predicted"/>
<evidence type="ECO:0000313" key="2">
    <source>
        <dbReference type="Proteomes" id="UP000651977"/>
    </source>
</evidence>
<name>A0ABQ1I5Z0_9ALTE</name>
<protein>
    <submittedName>
        <fullName evidence="1">Uncharacterized protein</fullName>
    </submittedName>
</protein>
<dbReference type="Proteomes" id="UP000651977">
    <property type="component" value="Unassembled WGS sequence"/>
</dbReference>
<reference evidence="2" key="1">
    <citation type="journal article" date="2019" name="Int. J. Syst. Evol. Microbiol.">
        <title>The Global Catalogue of Microorganisms (GCM) 10K type strain sequencing project: providing services to taxonomists for standard genome sequencing and annotation.</title>
        <authorList>
            <consortium name="The Broad Institute Genomics Platform"/>
            <consortium name="The Broad Institute Genome Sequencing Center for Infectious Disease"/>
            <person name="Wu L."/>
            <person name="Ma J."/>
        </authorList>
    </citation>
    <scope>NUCLEOTIDE SEQUENCE [LARGE SCALE GENOMIC DNA]</scope>
    <source>
        <strain evidence="2">CGMCC 1.10131</strain>
    </source>
</reference>
<dbReference type="EMBL" id="BMDY01000033">
    <property type="protein sequence ID" value="GGB20066.1"/>
    <property type="molecule type" value="Genomic_DNA"/>
</dbReference>
<keyword evidence="2" id="KW-1185">Reference proteome</keyword>
<accession>A0ABQ1I5Z0</accession>
<gene>
    <name evidence="1" type="ORF">GCM10007414_36830</name>
</gene>
<dbReference type="RefSeq" id="WP_055733305.1">
    <property type="nucleotide sequence ID" value="NZ_BMDY01000033.1"/>
</dbReference>
<sequence length="290" mass="32419">MNLQLEIDAFQLGEVDDLAALFSLDEQVLDAPIAIRQGQALRHFSFSQQEFAKLGQLKLDADAIFVLLPESRLEPAKAQAYQELVEILPSLQQCKKVYLFPYGRCAMQLALRHALKLIQQRQVSDIQVLAYHQDPRLKPNSNIAATNSIASQCFMAVRLYAARTGLSVPWASYEVQTPDKSAVATIAALLQRYQVQCGEALTQCYLPISLEEELKAAWLTAFQCFSGCLNNRSQVVFADARVGDLAACSGLFKLCHLVTHYQRKKHTGVSFQLDISDKTYRSAMMLAWVA</sequence>